<name>A0A328ZGK6_9BURK</name>
<dbReference type="InterPro" id="IPR025737">
    <property type="entry name" value="FApF"/>
</dbReference>
<dbReference type="AlphaFoldDB" id="A0A328ZGK6"/>
<keyword evidence="3" id="KW-1185">Reference proteome</keyword>
<gene>
    <name evidence="2" type="ORF">AX018_101086</name>
</gene>
<evidence type="ECO:0000313" key="2">
    <source>
        <dbReference type="EMBL" id="RAR84734.1"/>
    </source>
</evidence>
<accession>A0A328ZGK6</accession>
<dbReference type="OrthoDB" id="8639774at2"/>
<reference evidence="2 3" key="1">
    <citation type="submission" date="2018-06" db="EMBL/GenBank/DDBJ databases">
        <title>Genomic Encyclopedia of Archaeal and Bacterial Type Strains, Phase II (KMG-II): from individual species to whole genera.</title>
        <authorList>
            <person name="Goeker M."/>
        </authorList>
    </citation>
    <scope>NUCLEOTIDE SEQUENCE [LARGE SCALE GENOMIC DNA]</scope>
    <source>
        <strain evidence="2 3">CFPB 3232</strain>
    </source>
</reference>
<keyword evidence="1" id="KW-0732">Signal</keyword>
<dbReference type="RefSeq" id="WP_111876651.1">
    <property type="nucleotide sequence ID" value="NZ_CBCSGC010000003.1"/>
</dbReference>
<evidence type="ECO:0008006" key="4">
    <source>
        <dbReference type="Google" id="ProtNLM"/>
    </source>
</evidence>
<sequence>MRKSALTMALLALAGPGAALATENGGLAIYPDGLENYFVGALPPPGVHLLMYGGTLRYDTLRGNAGQSLVPDFKVDVNVLAPRIVWVTQQQVAGGQLAFHAIAPLLDIKFRAGGATFKSSGLGDVTLGAALGYHLSPQWHQVVGVDVYAPTGSYSATDPSSPGKNYWTVQPVYALTYMQPAGLNADLKLMYDVNQRNDDTRTRSGQALHADYAAGWGLGNGWVVGVGGHVFRQVTDDSGPGSAQGKARAVGFGPSIRYANDKGLLVTVKWQKEYGVRNRPEGSQLFVKACIPF</sequence>
<evidence type="ECO:0000313" key="3">
    <source>
        <dbReference type="Proteomes" id="UP000248856"/>
    </source>
</evidence>
<dbReference type="EMBL" id="QLTA01000010">
    <property type="protein sequence ID" value="RAR84734.1"/>
    <property type="molecule type" value="Genomic_DNA"/>
</dbReference>
<organism evidence="2 3">
    <name type="scientific">Paracidovorax anthurii</name>
    <dbReference type="NCBI Taxonomy" id="78229"/>
    <lineage>
        <taxon>Bacteria</taxon>
        <taxon>Pseudomonadati</taxon>
        <taxon>Pseudomonadota</taxon>
        <taxon>Betaproteobacteria</taxon>
        <taxon>Burkholderiales</taxon>
        <taxon>Comamonadaceae</taxon>
        <taxon>Paracidovorax</taxon>
    </lineage>
</organism>
<evidence type="ECO:0000256" key="1">
    <source>
        <dbReference type="SAM" id="SignalP"/>
    </source>
</evidence>
<protein>
    <recommendedName>
        <fullName evidence="4">Outer membrane beta-barrel porin/alpha-amylase</fullName>
    </recommendedName>
</protein>
<comment type="caution">
    <text evidence="2">The sequence shown here is derived from an EMBL/GenBank/DDBJ whole genome shotgun (WGS) entry which is preliminary data.</text>
</comment>
<proteinExistence type="predicted"/>
<dbReference type="Pfam" id="PF13557">
    <property type="entry name" value="Phenol_MetA_deg"/>
    <property type="match status" value="1"/>
</dbReference>
<feature type="chain" id="PRO_5016235220" description="Outer membrane beta-barrel porin/alpha-amylase" evidence="1">
    <location>
        <begin position="22"/>
        <end position="293"/>
    </location>
</feature>
<feature type="signal peptide" evidence="1">
    <location>
        <begin position="1"/>
        <end position="21"/>
    </location>
</feature>
<dbReference type="Proteomes" id="UP000248856">
    <property type="component" value="Unassembled WGS sequence"/>
</dbReference>